<protein>
    <submittedName>
        <fullName evidence="2">Glycine reductase complex component B subunit gamma</fullName>
        <ecNumber evidence="2">1.21.4.2</ecNumber>
    </submittedName>
</protein>
<accession>A0A645DBF6</accession>
<dbReference type="GO" id="GO:0030699">
    <property type="term" value="F:glycine reductase activity"/>
    <property type="evidence" value="ECO:0007669"/>
    <property type="project" value="UniProtKB-EC"/>
</dbReference>
<dbReference type="EMBL" id="VSSQ01034088">
    <property type="protein sequence ID" value="MPM85912.1"/>
    <property type="molecule type" value="Genomic_DNA"/>
</dbReference>
<dbReference type="InterPro" id="IPR010187">
    <property type="entry name" value="Various_sel_PB"/>
</dbReference>
<evidence type="ECO:0000256" key="1">
    <source>
        <dbReference type="ARBA" id="ARBA00023002"/>
    </source>
</evidence>
<name>A0A645DBF6_9ZZZZ</name>
<sequence length="156" mass="16978">MLVKKMNNESFTTELPMPVFDTVPPAPPVSDMSDAIIAIGTEGGIVPRGNPDRIEAHNASKWCHYSIEGIESLKKGDYEVAHGGYDPVPANENPNRVLPLDAARVLEKEKAFARLHNEYPVTVGNVTAVKSAERYGKEMGEMLMDQGVQGVILTST</sequence>
<dbReference type="EC" id="1.21.4.2" evidence="2"/>
<organism evidence="2">
    <name type="scientific">bioreactor metagenome</name>
    <dbReference type="NCBI Taxonomy" id="1076179"/>
    <lineage>
        <taxon>unclassified sequences</taxon>
        <taxon>metagenomes</taxon>
        <taxon>ecological metagenomes</taxon>
    </lineage>
</organism>
<proteinExistence type="predicted"/>
<evidence type="ECO:0000313" key="2">
    <source>
        <dbReference type="EMBL" id="MPM85912.1"/>
    </source>
</evidence>
<dbReference type="AlphaFoldDB" id="A0A645DBF6"/>
<comment type="caution">
    <text evidence="2">The sequence shown here is derived from an EMBL/GenBank/DDBJ whole genome shotgun (WGS) entry which is preliminary data.</text>
</comment>
<gene>
    <name evidence="2" type="primary">grdB_13</name>
    <name evidence="2" type="ORF">SDC9_132995</name>
</gene>
<keyword evidence="1 2" id="KW-0560">Oxidoreductase</keyword>
<dbReference type="NCBIfam" id="TIGR01918">
    <property type="entry name" value="various_sel_PB"/>
    <property type="match status" value="1"/>
</dbReference>
<reference evidence="2" key="1">
    <citation type="submission" date="2019-08" db="EMBL/GenBank/DDBJ databases">
        <authorList>
            <person name="Kucharzyk K."/>
            <person name="Murdoch R.W."/>
            <person name="Higgins S."/>
            <person name="Loffler F."/>
        </authorList>
    </citation>
    <scope>NUCLEOTIDE SEQUENCE</scope>
</reference>
<dbReference type="Pfam" id="PF07355">
    <property type="entry name" value="GRDB"/>
    <property type="match status" value="1"/>
</dbReference>